<keyword evidence="4" id="KW-1185">Reference proteome</keyword>
<sequence>MPPIPNNFQQVAVEGQWAETWDGGLFLSKRNALHEFLVFTTEDNIRKLAQCRQIFMDGTFKTCPAPFVQFVTIHGFYMERALPFVMVLMTGKTEEMYKAVLRHIKRRVQHVTGQRWMPNKVTTDFEMAMMEALRTELPTVRSSGCYFHFCQSLWRKVQELGLSAPYRTNRRIKKWIRKAMAVGYLPLAVMRHNFRLMITSRLTRQLLRAYPQLGDFIQYMERTYVRDNAIFPPAVWNVFARGSDNRTNNRVEAFHRRWNALMQRRHPSLWVFIRRLKDEQRRTEGQCVMAERGDPAPRQRRKWRHLEARLQRLRREYRRGDRTLDEYWLAVQHSIQVSIVPESYQYQRRVNPAYSAPSTRPERALAMSGKDVPRSTNPTASYL</sequence>
<gene>
    <name evidence="3" type="ORF">WMY93_027832</name>
</gene>
<proteinExistence type="predicted"/>
<feature type="domain" description="MULE transposase" evidence="2">
    <location>
        <begin position="54"/>
        <end position="151"/>
    </location>
</feature>
<dbReference type="EMBL" id="JBBPFD010000020">
    <property type="protein sequence ID" value="KAK7884709.1"/>
    <property type="molecule type" value="Genomic_DNA"/>
</dbReference>
<reference evidence="4" key="1">
    <citation type="submission" date="2024-04" db="EMBL/GenBank/DDBJ databases">
        <title>Salinicola lusitanus LLJ914,a marine bacterium isolated from the Okinawa Trough.</title>
        <authorList>
            <person name="Li J."/>
        </authorList>
    </citation>
    <scope>NUCLEOTIDE SEQUENCE [LARGE SCALE GENOMIC DNA]</scope>
</reference>
<name>A0AAW0MU49_9GOBI</name>
<comment type="caution">
    <text evidence="3">The sequence shown here is derived from an EMBL/GenBank/DDBJ whole genome shotgun (WGS) entry which is preliminary data.</text>
</comment>
<evidence type="ECO:0000313" key="4">
    <source>
        <dbReference type="Proteomes" id="UP001460270"/>
    </source>
</evidence>
<accession>A0AAW0MU49</accession>
<dbReference type="AlphaFoldDB" id="A0AAW0MU49"/>
<evidence type="ECO:0000259" key="2">
    <source>
        <dbReference type="Pfam" id="PF10551"/>
    </source>
</evidence>
<evidence type="ECO:0000313" key="3">
    <source>
        <dbReference type="EMBL" id="KAK7884709.1"/>
    </source>
</evidence>
<dbReference type="Proteomes" id="UP001460270">
    <property type="component" value="Unassembled WGS sequence"/>
</dbReference>
<feature type="region of interest" description="Disordered" evidence="1">
    <location>
        <begin position="353"/>
        <end position="383"/>
    </location>
</feature>
<dbReference type="PANTHER" id="PTHR47160">
    <property type="entry name" value="PUTATIVE-RELATED"/>
    <property type="match status" value="1"/>
</dbReference>
<dbReference type="Pfam" id="PF10551">
    <property type="entry name" value="MULE"/>
    <property type="match status" value="1"/>
</dbReference>
<feature type="compositionally biased region" description="Polar residues" evidence="1">
    <location>
        <begin position="374"/>
        <end position="383"/>
    </location>
</feature>
<organism evidence="3 4">
    <name type="scientific">Mugilogobius chulae</name>
    <name type="common">yellowstripe goby</name>
    <dbReference type="NCBI Taxonomy" id="88201"/>
    <lineage>
        <taxon>Eukaryota</taxon>
        <taxon>Metazoa</taxon>
        <taxon>Chordata</taxon>
        <taxon>Craniata</taxon>
        <taxon>Vertebrata</taxon>
        <taxon>Euteleostomi</taxon>
        <taxon>Actinopterygii</taxon>
        <taxon>Neopterygii</taxon>
        <taxon>Teleostei</taxon>
        <taxon>Neoteleostei</taxon>
        <taxon>Acanthomorphata</taxon>
        <taxon>Gobiaria</taxon>
        <taxon>Gobiiformes</taxon>
        <taxon>Gobioidei</taxon>
        <taxon>Gobiidae</taxon>
        <taxon>Gobionellinae</taxon>
        <taxon>Mugilogobius</taxon>
    </lineage>
</organism>
<dbReference type="InterPro" id="IPR018289">
    <property type="entry name" value="MULE_transposase_dom"/>
</dbReference>
<dbReference type="PANTHER" id="PTHR47160:SF10">
    <property type="entry name" value="MULE TRANSPOSASE DOMAIN-CONTAINING PROTEIN"/>
    <property type="match status" value="1"/>
</dbReference>
<evidence type="ECO:0000256" key="1">
    <source>
        <dbReference type="SAM" id="MobiDB-lite"/>
    </source>
</evidence>
<protein>
    <recommendedName>
        <fullName evidence="2">MULE transposase domain-containing protein</fullName>
    </recommendedName>
</protein>